<keyword evidence="2" id="KW-1185">Reference proteome</keyword>
<organism evidence="1 2">
    <name type="scientific">Monoraphidium neglectum</name>
    <dbReference type="NCBI Taxonomy" id="145388"/>
    <lineage>
        <taxon>Eukaryota</taxon>
        <taxon>Viridiplantae</taxon>
        <taxon>Chlorophyta</taxon>
        <taxon>core chlorophytes</taxon>
        <taxon>Chlorophyceae</taxon>
        <taxon>CS clade</taxon>
        <taxon>Sphaeropleales</taxon>
        <taxon>Selenastraceae</taxon>
        <taxon>Monoraphidium</taxon>
    </lineage>
</organism>
<dbReference type="InterPro" id="IPR016024">
    <property type="entry name" value="ARM-type_fold"/>
</dbReference>
<dbReference type="EMBL" id="KK101500">
    <property type="protein sequence ID" value="KIZ00654.1"/>
    <property type="molecule type" value="Genomic_DNA"/>
</dbReference>
<evidence type="ECO:0000313" key="2">
    <source>
        <dbReference type="Proteomes" id="UP000054498"/>
    </source>
</evidence>
<dbReference type="SUPFAM" id="SSF48371">
    <property type="entry name" value="ARM repeat"/>
    <property type="match status" value="1"/>
</dbReference>
<protein>
    <submittedName>
        <fullName evidence="1">Uncharacterized protein</fullName>
    </submittedName>
</protein>
<sequence>MLGVLSSASKADGSEDSVAAAAAAAAAAERIAEDEALMQVVRRHLAGSQVFEPALRLVKALLSHLSRRCPREAAVAALGDGSRVLLGGNGVRLDDPRLNDRLYVLALLVAACGDEQRAAVAAVIAEHGIVTLLLKALSHQDFAVRANTAALLVVLCSFPISCAAVSAHPAALAALSSLLRAAGAVAGKMDADEARELDVLATDALQAICFLMAPSAAAGDAFAAMALAPTGYGILDAVERLLTTPAAGDPADVSARRYLRGLAAAATALSAITRAAAERGRLAALQTRGPLVVAAGKALVWVADGLRGDGRPREGGELAERDERWMLQAAEKLLEALHDLTDATADGSAAAAALEALGDCGPEAMGIFGEAAVYASGAVIAALPNDGDACSAAVVQSGALHV</sequence>
<dbReference type="Proteomes" id="UP000054498">
    <property type="component" value="Unassembled WGS sequence"/>
</dbReference>
<name>A0A0D2KZT1_9CHLO</name>
<proteinExistence type="predicted"/>
<evidence type="ECO:0000313" key="1">
    <source>
        <dbReference type="EMBL" id="KIZ00654.1"/>
    </source>
</evidence>
<dbReference type="AlphaFoldDB" id="A0A0D2KZT1"/>
<gene>
    <name evidence="1" type="ORF">MNEG_7309</name>
</gene>
<dbReference type="RefSeq" id="XP_013899673.1">
    <property type="nucleotide sequence ID" value="XM_014044219.1"/>
</dbReference>
<dbReference type="KEGG" id="mng:MNEG_7309"/>
<accession>A0A0D2KZT1</accession>
<dbReference type="STRING" id="145388.A0A0D2KZT1"/>
<reference evidence="1 2" key="1">
    <citation type="journal article" date="2013" name="BMC Genomics">
        <title>Reconstruction of the lipid metabolism for the microalga Monoraphidium neglectum from its genome sequence reveals characteristics suitable for biofuel production.</title>
        <authorList>
            <person name="Bogen C."/>
            <person name="Al-Dilaimi A."/>
            <person name="Albersmeier A."/>
            <person name="Wichmann J."/>
            <person name="Grundmann M."/>
            <person name="Rupp O."/>
            <person name="Lauersen K.J."/>
            <person name="Blifernez-Klassen O."/>
            <person name="Kalinowski J."/>
            <person name="Goesmann A."/>
            <person name="Mussgnug J.H."/>
            <person name="Kruse O."/>
        </authorList>
    </citation>
    <scope>NUCLEOTIDE SEQUENCE [LARGE SCALE GENOMIC DNA]</scope>
    <source>
        <strain evidence="1 2">SAG 48.87</strain>
    </source>
</reference>
<dbReference type="GeneID" id="25740185"/>